<keyword evidence="3 4" id="KW-0040">ANK repeat</keyword>
<dbReference type="PANTHER" id="PTHR24136">
    <property type="entry name" value="SOWAH (DROSOPHILA) HOMOLOG"/>
    <property type="match status" value="1"/>
</dbReference>
<evidence type="ECO:0000256" key="3">
    <source>
        <dbReference type="ARBA" id="ARBA00023043"/>
    </source>
</evidence>
<dbReference type="InterPro" id="IPR036770">
    <property type="entry name" value="Ankyrin_rpt-contain_sf"/>
</dbReference>
<feature type="repeat" description="ANK" evidence="4">
    <location>
        <begin position="42"/>
        <end position="74"/>
    </location>
</feature>
<reference evidence="5" key="1">
    <citation type="submission" date="2020-07" db="EMBL/GenBank/DDBJ databases">
        <title>A long reads based de novo assembly of the rainbow trout Arlee double haploid line genome.</title>
        <authorList>
            <person name="Gao G."/>
            <person name="Palti Y."/>
        </authorList>
    </citation>
    <scope>NUCLEOTIDE SEQUENCE [LARGE SCALE GENOMIC DNA]</scope>
</reference>
<organism evidence="5 6">
    <name type="scientific">Oncorhynchus mykiss</name>
    <name type="common">Rainbow trout</name>
    <name type="synonym">Salmo gairdneri</name>
    <dbReference type="NCBI Taxonomy" id="8022"/>
    <lineage>
        <taxon>Eukaryota</taxon>
        <taxon>Metazoa</taxon>
        <taxon>Chordata</taxon>
        <taxon>Craniata</taxon>
        <taxon>Vertebrata</taxon>
        <taxon>Euteleostomi</taxon>
        <taxon>Actinopterygii</taxon>
        <taxon>Neopterygii</taxon>
        <taxon>Teleostei</taxon>
        <taxon>Protacanthopterygii</taxon>
        <taxon>Salmoniformes</taxon>
        <taxon>Salmonidae</taxon>
        <taxon>Salmoninae</taxon>
        <taxon>Oncorhynchus</taxon>
    </lineage>
</organism>
<dbReference type="GO" id="GO:0016567">
    <property type="term" value="P:protein ubiquitination"/>
    <property type="evidence" value="ECO:0007669"/>
    <property type="project" value="TreeGrafter"/>
</dbReference>
<proteinExistence type="inferred from homology"/>
<evidence type="ECO:0000313" key="5">
    <source>
        <dbReference type="Ensembl" id="ENSOMYP00000118856.1"/>
    </source>
</evidence>
<accession>A0A8K9WRF9</accession>
<evidence type="ECO:0000256" key="1">
    <source>
        <dbReference type="ARBA" id="ARBA00005949"/>
    </source>
</evidence>
<dbReference type="Gene3D" id="1.25.40.20">
    <property type="entry name" value="Ankyrin repeat-containing domain"/>
    <property type="match status" value="1"/>
</dbReference>
<dbReference type="SUPFAM" id="SSF48403">
    <property type="entry name" value="Ankyrin repeat"/>
    <property type="match status" value="1"/>
</dbReference>
<keyword evidence="2" id="KW-0677">Repeat</keyword>
<dbReference type="PROSITE" id="PS50088">
    <property type="entry name" value="ANK_REPEAT"/>
    <property type="match status" value="2"/>
</dbReference>
<dbReference type="GO" id="GO:0045732">
    <property type="term" value="P:positive regulation of protein catabolic process"/>
    <property type="evidence" value="ECO:0007669"/>
    <property type="project" value="TreeGrafter"/>
</dbReference>
<dbReference type="InterPro" id="IPR002110">
    <property type="entry name" value="Ankyrin_rpt"/>
</dbReference>
<evidence type="ECO:0000256" key="2">
    <source>
        <dbReference type="ARBA" id="ARBA00022737"/>
    </source>
</evidence>
<dbReference type="SMART" id="SM00248">
    <property type="entry name" value="ANK"/>
    <property type="match status" value="3"/>
</dbReference>
<dbReference type="InterPro" id="IPR051573">
    <property type="entry name" value="Ankyrin-SOCS_box_domain"/>
</dbReference>
<dbReference type="Ensembl" id="ENSOMYT00000153309.1">
    <property type="protein sequence ID" value="ENSOMYP00000118856.1"/>
    <property type="gene ID" value="ENSOMYG00000026526.2"/>
</dbReference>
<dbReference type="PROSITE" id="PS50297">
    <property type="entry name" value="ANK_REP_REGION"/>
    <property type="match status" value="1"/>
</dbReference>
<sequence>MENPAIMEMTVPRRSSFGNIVEALQVKQLIEGGASVNMVTVDNITPLHDACIQGHPNFARLLLDAWAQVDVRTIHGSAPLCNACAAGSLEYWGNSNADIVRLMIAHGVLLEAFDLQFGTPLHAACARKCVFCSDAKVNADKFHETALHNSARVEMVDMIELLVDFGGNVYVTDNDNKKPIDYTNLQQLSRVALRTLLGARIVGQLDISQRTISYIF</sequence>
<name>A0A8K9WRF9_ONCMY</name>
<dbReference type="Pfam" id="PF12796">
    <property type="entry name" value="Ank_2"/>
    <property type="match status" value="1"/>
</dbReference>
<feature type="repeat" description="ANK" evidence="4">
    <location>
        <begin position="142"/>
        <end position="174"/>
    </location>
</feature>
<keyword evidence="6" id="KW-1185">Reference proteome</keyword>
<dbReference type="AlphaFoldDB" id="A0A8K9WRF9"/>
<comment type="similarity">
    <text evidence="1">Belongs to the ankyrin SOCS box (ASB) family.</text>
</comment>
<dbReference type="Proteomes" id="UP000694395">
    <property type="component" value="Chromosome 15"/>
</dbReference>
<evidence type="ECO:0000256" key="4">
    <source>
        <dbReference type="PROSITE-ProRule" id="PRU00023"/>
    </source>
</evidence>
<reference evidence="5" key="2">
    <citation type="submission" date="2025-08" db="UniProtKB">
        <authorList>
            <consortium name="Ensembl"/>
        </authorList>
    </citation>
    <scope>IDENTIFICATION</scope>
</reference>
<dbReference type="PANTHER" id="PTHR24136:SF53">
    <property type="entry name" value="ANKYRIN REPEAT AND SOCS BOX CONTAINING 13"/>
    <property type="match status" value="1"/>
</dbReference>
<protein>
    <submittedName>
        <fullName evidence="5">Uncharacterized protein</fullName>
    </submittedName>
</protein>
<evidence type="ECO:0000313" key="6">
    <source>
        <dbReference type="Proteomes" id="UP000694395"/>
    </source>
</evidence>
<reference evidence="5" key="3">
    <citation type="submission" date="2025-09" db="UniProtKB">
        <authorList>
            <consortium name="Ensembl"/>
        </authorList>
    </citation>
    <scope>IDENTIFICATION</scope>
</reference>